<dbReference type="PRINTS" id="PR00734">
    <property type="entry name" value="GLHYDRLASE7"/>
</dbReference>
<dbReference type="CDD" id="cd07999">
    <property type="entry name" value="GH7_CBH_EG"/>
    <property type="match status" value="1"/>
</dbReference>
<dbReference type="InterPro" id="IPR001722">
    <property type="entry name" value="Glyco_hydro_7"/>
</dbReference>
<feature type="region of interest" description="Disordered" evidence="12">
    <location>
        <begin position="449"/>
        <end position="478"/>
    </location>
</feature>
<feature type="compositionally biased region" description="Low complexity" evidence="12">
    <location>
        <begin position="449"/>
        <end position="476"/>
    </location>
</feature>
<evidence type="ECO:0000256" key="2">
    <source>
        <dbReference type="ARBA" id="ARBA00006044"/>
    </source>
</evidence>
<keyword evidence="5 11" id="KW-0136">Cellulose degradation</keyword>
<feature type="domain" description="CBM1" evidence="14">
    <location>
        <begin position="475"/>
        <end position="511"/>
    </location>
</feature>
<dbReference type="InterPro" id="IPR035971">
    <property type="entry name" value="CBD_sf"/>
</dbReference>
<comment type="catalytic activity">
    <reaction evidence="1">
        <text>Hydrolysis of (1-&gt;4)-beta-D-glucosidic linkages in cellulose and cellotetraose, releasing cellobiose from the non-reducing ends of the chains.</text>
        <dbReference type="EC" id="3.2.1.91"/>
    </reaction>
</comment>
<proteinExistence type="inferred from homology"/>
<dbReference type="EMBL" id="JAIWOZ010000005">
    <property type="protein sequence ID" value="KAH6605460.1"/>
    <property type="molecule type" value="Genomic_DNA"/>
</dbReference>
<evidence type="ECO:0000259" key="14">
    <source>
        <dbReference type="PROSITE" id="PS51164"/>
    </source>
</evidence>
<evidence type="ECO:0000256" key="8">
    <source>
        <dbReference type="ARBA" id="ARBA00023277"/>
    </source>
</evidence>
<evidence type="ECO:0000313" key="16">
    <source>
        <dbReference type="Proteomes" id="UP000827724"/>
    </source>
</evidence>
<dbReference type="FunFam" id="2.70.100.10:FF:000001">
    <property type="entry name" value="Glucanase"/>
    <property type="match status" value="1"/>
</dbReference>
<dbReference type="Gene3D" id="2.70.100.10">
    <property type="entry name" value="Glycoside hydrolase, family 7, domain"/>
    <property type="match status" value="1"/>
</dbReference>
<keyword evidence="4 11" id="KW-0378">Hydrolase</keyword>
<keyword evidence="6" id="KW-1015">Disulfide bond</keyword>
<keyword evidence="8" id="KW-0119">Carbohydrate metabolism</keyword>
<keyword evidence="10 11" id="KW-0624">Polysaccharide degradation</keyword>
<accession>A0A9P8QLP5</accession>
<dbReference type="GO" id="GO:0005576">
    <property type="term" value="C:extracellular region"/>
    <property type="evidence" value="ECO:0007669"/>
    <property type="project" value="InterPro"/>
</dbReference>
<reference evidence="15" key="1">
    <citation type="submission" date="2021-08" db="EMBL/GenBank/DDBJ databases">
        <title>Chromosome-Level Trichoderma cornu-damae using Hi-C Data.</title>
        <authorList>
            <person name="Kim C.S."/>
        </authorList>
    </citation>
    <scope>NUCLEOTIDE SEQUENCE</scope>
    <source>
        <strain evidence="15">KA19-0412C</strain>
    </source>
</reference>
<comment type="caution">
    <text evidence="15">The sequence shown here is derived from an EMBL/GenBank/DDBJ whole genome shotgun (WGS) entry which is preliminary data.</text>
</comment>
<evidence type="ECO:0000256" key="3">
    <source>
        <dbReference type="ARBA" id="ARBA00022729"/>
    </source>
</evidence>
<evidence type="ECO:0000256" key="12">
    <source>
        <dbReference type="SAM" id="MobiDB-lite"/>
    </source>
</evidence>
<dbReference type="PROSITE" id="PS51164">
    <property type="entry name" value="CBM1_2"/>
    <property type="match status" value="1"/>
</dbReference>
<dbReference type="SUPFAM" id="SSF57180">
    <property type="entry name" value="Cellulose-binding domain"/>
    <property type="match status" value="1"/>
</dbReference>
<dbReference type="InterPro" id="IPR000254">
    <property type="entry name" value="CBD"/>
</dbReference>
<feature type="signal peptide" evidence="13">
    <location>
        <begin position="1"/>
        <end position="21"/>
    </location>
</feature>
<dbReference type="PANTHER" id="PTHR33753">
    <property type="entry name" value="1,4-BETA-D-GLUCAN CELLOBIOHYDROLASE B"/>
    <property type="match status" value="1"/>
</dbReference>
<keyword evidence="3 13" id="KW-0732">Signal</keyword>
<evidence type="ECO:0000256" key="4">
    <source>
        <dbReference type="ARBA" id="ARBA00022801"/>
    </source>
</evidence>
<dbReference type="Pfam" id="PF00840">
    <property type="entry name" value="Glyco_hydro_7"/>
    <property type="match status" value="1"/>
</dbReference>
<dbReference type="EC" id="3.2.1.-" evidence="11"/>
<dbReference type="SMART" id="SM00236">
    <property type="entry name" value="fCBD"/>
    <property type="match status" value="1"/>
</dbReference>
<evidence type="ECO:0000256" key="5">
    <source>
        <dbReference type="ARBA" id="ARBA00023001"/>
    </source>
</evidence>
<dbReference type="Proteomes" id="UP000827724">
    <property type="component" value="Unassembled WGS sequence"/>
</dbReference>
<name>A0A9P8QLP5_9HYPO</name>
<keyword evidence="16" id="KW-1185">Reference proteome</keyword>
<evidence type="ECO:0000256" key="9">
    <source>
        <dbReference type="ARBA" id="ARBA00023295"/>
    </source>
</evidence>
<evidence type="ECO:0000256" key="6">
    <source>
        <dbReference type="ARBA" id="ARBA00023157"/>
    </source>
</evidence>
<evidence type="ECO:0000256" key="11">
    <source>
        <dbReference type="RuleBase" id="RU361164"/>
    </source>
</evidence>
<dbReference type="GO" id="GO:0030245">
    <property type="term" value="P:cellulose catabolic process"/>
    <property type="evidence" value="ECO:0007669"/>
    <property type="project" value="UniProtKB-KW"/>
</dbReference>
<dbReference type="OrthoDB" id="412382at2759"/>
<dbReference type="Pfam" id="PF00734">
    <property type="entry name" value="CBM_1"/>
    <property type="match status" value="1"/>
</dbReference>
<dbReference type="GO" id="GO:0030248">
    <property type="term" value="F:cellulose binding"/>
    <property type="evidence" value="ECO:0007669"/>
    <property type="project" value="InterPro"/>
</dbReference>
<dbReference type="SUPFAM" id="SSF49899">
    <property type="entry name" value="Concanavalin A-like lectins/glucanases"/>
    <property type="match status" value="1"/>
</dbReference>
<dbReference type="PROSITE" id="PS00562">
    <property type="entry name" value="CBM1_1"/>
    <property type="match status" value="1"/>
</dbReference>
<sequence>MLRMMYYIFAAISIILATSCAQQVCTVQQETHPPLTWQRCTTGGACTTQAGSVVIDANWRWTHAVQNTDNCYDGNTWSSKYCPDDVTCAKNCCLDGANYQSTYGVTTSSDSLTINFVTQSQQKNVGARLYLMASDTTYQEFTLLGNEFSFDVDVSQLPCGLNGALYFVSMDADGGKSKYTGNAAGAQYGTGYCDSQCPRDLKFINGQANVEGWQPSSNNPNTGVGSHGSCCSEMDIWEANSISQAVTPHPCETVGQTMCNGDSCGGTYSSDRYGGTCDPDGCDWNPYRLGNHTFYGPGSGFNLDTTKKMTVVTQFATDGAINRLYKQNGVTFAQPNAQNINGFTGNQLSSAYCAAEEATFGGSSFSGKGGLTQFSKALSGSMVLVMSLWDDYYANMLWLDSIYPTNETSANPGAVRGTCSASSGVPNQLEAQSPNSRVVFSNIRFGPIGSTSGNGNSATTTTRPSVSSTGSSPGPTQTHYGQCGGTGYSGPTQCASPYTCQILNPFYSQCL</sequence>
<gene>
    <name evidence="15" type="ORF">Trco_007167</name>
</gene>
<evidence type="ECO:0000313" key="15">
    <source>
        <dbReference type="EMBL" id="KAH6605460.1"/>
    </source>
</evidence>
<dbReference type="InterPro" id="IPR037019">
    <property type="entry name" value="Glyco_hydro_7_sf"/>
</dbReference>
<dbReference type="InterPro" id="IPR013320">
    <property type="entry name" value="ConA-like_dom_sf"/>
</dbReference>
<dbReference type="PROSITE" id="PS51257">
    <property type="entry name" value="PROKAR_LIPOPROTEIN"/>
    <property type="match status" value="1"/>
</dbReference>
<dbReference type="PANTHER" id="PTHR33753:SF2">
    <property type="entry name" value="GLYCOSIDE HYDROLASE FAMILY 7 PROTEIN"/>
    <property type="match status" value="1"/>
</dbReference>
<organism evidence="15 16">
    <name type="scientific">Trichoderma cornu-damae</name>
    <dbReference type="NCBI Taxonomy" id="654480"/>
    <lineage>
        <taxon>Eukaryota</taxon>
        <taxon>Fungi</taxon>
        <taxon>Dikarya</taxon>
        <taxon>Ascomycota</taxon>
        <taxon>Pezizomycotina</taxon>
        <taxon>Sordariomycetes</taxon>
        <taxon>Hypocreomycetidae</taxon>
        <taxon>Hypocreales</taxon>
        <taxon>Hypocreaceae</taxon>
        <taxon>Trichoderma</taxon>
    </lineage>
</organism>
<protein>
    <recommendedName>
        <fullName evidence="11">Glucanase</fullName>
        <ecNumber evidence="11">3.2.1.-</ecNumber>
    </recommendedName>
</protein>
<dbReference type="GO" id="GO:0016162">
    <property type="term" value="F:cellulose 1,4-beta-cellobiosidase activity"/>
    <property type="evidence" value="ECO:0007669"/>
    <property type="project" value="UniProtKB-EC"/>
</dbReference>
<evidence type="ECO:0000256" key="7">
    <source>
        <dbReference type="ARBA" id="ARBA00023180"/>
    </source>
</evidence>
<evidence type="ECO:0000256" key="10">
    <source>
        <dbReference type="ARBA" id="ARBA00023326"/>
    </source>
</evidence>
<keyword evidence="9 11" id="KW-0326">Glycosidase</keyword>
<feature type="chain" id="PRO_5040483805" description="Glucanase" evidence="13">
    <location>
        <begin position="22"/>
        <end position="511"/>
    </location>
</feature>
<dbReference type="AlphaFoldDB" id="A0A9P8QLP5"/>
<evidence type="ECO:0000256" key="13">
    <source>
        <dbReference type="SAM" id="SignalP"/>
    </source>
</evidence>
<evidence type="ECO:0000256" key="1">
    <source>
        <dbReference type="ARBA" id="ARBA00001641"/>
    </source>
</evidence>
<keyword evidence="7" id="KW-0325">Glycoprotein</keyword>
<comment type="similarity">
    <text evidence="2 11">Belongs to the glycosyl hydrolase 7 (cellulase C) family.</text>
</comment>